<accession>A0A195C553</accession>
<dbReference type="Proteomes" id="UP000078542">
    <property type="component" value="Unassembled WGS sequence"/>
</dbReference>
<sequence length="160" mass="18304">MAAIQRRKTSAAKRNLASVLVSAVLVVAGSKLPPAGLLRYARFSWKIARLPAPSHYARRACDSNYVNTARVEYATTRRITLGQACPTTRLPMRGRRIRQGKLTDTPRTVRVCFPHTPSGVCAFFVPYFRVKEKSRDKLYRAIRCVQQKKRTFQLLYYKIL</sequence>
<gene>
    <name evidence="1" type="ORF">ALC62_13445</name>
</gene>
<protein>
    <submittedName>
        <fullName evidence="1">Uncharacterized protein</fullName>
    </submittedName>
</protein>
<reference evidence="1 2" key="1">
    <citation type="submission" date="2016-03" db="EMBL/GenBank/DDBJ databases">
        <title>Cyphomyrmex costatus WGS genome.</title>
        <authorList>
            <person name="Nygaard S."/>
            <person name="Hu H."/>
            <person name="Boomsma J."/>
            <person name="Zhang G."/>
        </authorList>
    </citation>
    <scope>NUCLEOTIDE SEQUENCE [LARGE SCALE GENOMIC DNA]</scope>
    <source>
        <strain evidence="1">MS0001</strain>
        <tissue evidence="1">Whole body</tissue>
    </source>
</reference>
<dbReference type="AlphaFoldDB" id="A0A195C553"/>
<evidence type="ECO:0000313" key="1">
    <source>
        <dbReference type="EMBL" id="KYM95997.1"/>
    </source>
</evidence>
<name>A0A195C553_9HYME</name>
<proteinExistence type="predicted"/>
<dbReference type="EMBL" id="KQ978251">
    <property type="protein sequence ID" value="KYM95997.1"/>
    <property type="molecule type" value="Genomic_DNA"/>
</dbReference>
<evidence type="ECO:0000313" key="2">
    <source>
        <dbReference type="Proteomes" id="UP000078542"/>
    </source>
</evidence>
<organism evidence="1 2">
    <name type="scientific">Cyphomyrmex costatus</name>
    <dbReference type="NCBI Taxonomy" id="456900"/>
    <lineage>
        <taxon>Eukaryota</taxon>
        <taxon>Metazoa</taxon>
        <taxon>Ecdysozoa</taxon>
        <taxon>Arthropoda</taxon>
        <taxon>Hexapoda</taxon>
        <taxon>Insecta</taxon>
        <taxon>Pterygota</taxon>
        <taxon>Neoptera</taxon>
        <taxon>Endopterygota</taxon>
        <taxon>Hymenoptera</taxon>
        <taxon>Apocrita</taxon>
        <taxon>Aculeata</taxon>
        <taxon>Formicoidea</taxon>
        <taxon>Formicidae</taxon>
        <taxon>Myrmicinae</taxon>
        <taxon>Cyphomyrmex</taxon>
    </lineage>
</organism>
<keyword evidence="2" id="KW-1185">Reference proteome</keyword>